<sequence length="518" mass="58249">MKSTDLQIGNLLNNEKLLYLLLISISAAFSVANIQGSVINRDAIVYLSTAEAFLQGGLSATLQIYGWPAYAILGALLSKTLNISIENSFYLINSIFYAVIPAVFLKLYTTATNNRHGLLIAALASLLLPAFNGYREMIIRDVGYWLFSLFALLYFFQFIRTQKTSHALQWQLAIAAAFMFRSEAIAWIIGLPLCLFWVGNFTLSARLKSWLTCTSIYICALIAACVFLLINDAALETLLKKIPSTEAFTNSLYSLKTAQENMATYVLNPFSKEYAPFILNVGLIAHLIHTLLLAVSWPYLVFTFIAIRKNANIEWTDENKIALWAIAINLAMLTTFVLAQQFMIERYTVLTALLILLLISQPISDWAESIWPNASAWIKYGLVFIAIVLMVDIVTTKNPPPTNLISAGEWLKQNTTPYTPVALSDNRLLHYSGRLREGVTCLIDRDLRISLASTDKLKAYAYLVIQTKQKSLQQDTMHLVQEGVFHEIKTFKRGESVTVIFKNETPQIEQVVSCNPYR</sequence>
<organism evidence="2 3">
    <name type="scientific">Cellvibrio mixtus</name>
    <dbReference type="NCBI Taxonomy" id="39650"/>
    <lineage>
        <taxon>Bacteria</taxon>
        <taxon>Pseudomonadati</taxon>
        <taxon>Pseudomonadota</taxon>
        <taxon>Gammaproteobacteria</taxon>
        <taxon>Cellvibrionales</taxon>
        <taxon>Cellvibrionaceae</taxon>
        <taxon>Cellvibrio</taxon>
    </lineage>
</organism>
<dbReference type="RefSeq" id="WP_094985175.1">
    <property type="nucleotide sequence ID" value="NZ_NHNI01000001.1"/>
</dbReference>
<feature type="transmembrane region" description="Helical" evidence="1">
    <location>
        <begin position="210"/>
        <end position="230"/>
    </location>
</feature>
<reference evidence="3" key="1">
    <citation type="submission" date="2017-05" db="EMBL/GenBank/DDBJ databases">
        <authorList>
            <person name="Barney B.M."/>
        </authorList>
    </citation>
    <scope>NUCLEOTIDE SEQUENCE [LARGE SCALE GENOMIC DNA]</scope>
    <source>
        <strain evidence="3">PSBB022</strain>
    </source>
</reference>
<feature type="transmembrane region" description="Helical" evidence="1">
    <location>
        <begin position="17"/>
        <end position="36"/>
    </location>
</feature>
<evidence type="ECO:0000313" key="3">
    <source>
        <dbReference type="Proteomes" id="UP000216101"/>
    </source>
</evidence>
<protein>
    <recommendedName>
        <fullName evidence="4">Glycosyltransferase RgtA/B/C/D-like domain-containing protein</fullName>
    </recommendedName>
</protein>
<feature type="transmembrane region" description="Helical" evidence="1">
    <location>
        <begin position="321"/>
        <end position="341"/>
    </location>
</feature>
<name>A0A266QDB0_9GAMM</name>
<keyword evidence="1" id="KW-1133">Transmembrane helix</keyword>
<evidence type="ECO:0000313" key="2">
    <source>
        <dbReference type="EMBL" id="OZY87863.1"/>
    </source>
</evidence>
<keyword evidence="3" id="KW-1185">Reference proteome</keyword>
<feature type="transmembrane region" description="Helical" evidence="1">
    <location>
        <begin position="89"/>
        <end position="108"/>
    </location>
</feature>
<feature type="transmembrane region" description="Helical" evidence="1">
    <location>
        <begin position="347"/>
        <end position="364"/>
    </location>
</feature>
<dbReference type="Proteomes" id="UP000216101">
    <property type="component" value="Unassembled WGS sequence"/>
</dbReference>
<feature type="transmembrane region" description="Helical" evidence="1">
    <location>
        <begin position="376"/>
        <end position="394"/>
    </location>
</feature>
<comment type="caution">
    <text evidence="2">The sequence shown here is derived from an EMBL/GenBank/DDBJ whole genome shotgun (WGS) entry which is preliminary data.</text>
</comment>
<dbReference type="AlphaFoldDB" id="A0A266QDB0"/>
<feature type="transmembrane region" description="Helical" evidence="1">
    <location>
        <begin position="172"/>
        <end position="198"/>
    </location>
</feature>
<dbReference type="EMBL" id="NHNI01000001">
    <property type="protein sequence ID" value="OZY87863.1"/>
    <property type="molecule type" value="Genomic_DNA"/>
</dbReference>
<accession>A0A266QDB0</accession>
<feature type="transmembrane region" description="Helical" evidence="1">
    <location>
        <begin position="277"/>
        <end position="300"/>
    </location>
</feature>
<gene>
    <name evidence="2" type="ORF">CBP51_13155</name>
</gene>
<keyword evidence="1" id="KW-0812">Transmembrane</keyword>
<proteinExistence type="predicted"/>
<feature type="transmembrane region" description="Helical" evidence="1">
    <location>
        <begin position="56"/>
        <end position="77"/>
    </location>
</feature>
<keyword evidence="1" id="KW-0472">Membrane</keyword>
<feature type="transmembrane region" description="Helical" evidence="1">
    <location>
        <begin position="114"/>
        <end position="131"/>
    </location>
</feature>
<feature type="transmembrane region" description="Helical" evidence="1">
    <location>
        <begin position="143"/>
        <end position="160"/>
    </location>
</feature>
<evidence type="ECO:0008006" key="4">
    <source>
        <dbReference type="Google" id="ProtNLM"/>
    </source>
</evidence>
<evidence type="ECO:0000256" key="1">
    <source>
        <dbReference type="SAM" id="Phobius"/>
    </source>
</evidence>